<protein>
    <submittedName>
        <fullName evidence="2">Uncharacterized protein</fullName>
    </submittedName>
</protein>
<proteinExistence type="predicted"/>
<comment type="caution">
    <text evidence="2">The sequence shown here is derived from an EMBL/GenBank/DDBJ whole genome shotgun (WGS) entry which is preliminary data.</text>
</comment>
<feature type="transmembrane region" description="Helical" evidence="1">
    <location>
        <begin position="7"/>
        <end position="23"/>
    </location>
</feature>
<reference evidence="2 3" key="1">
    <citation type="journal article" date="2013" name="Curr. Biol.">
        <title>The Genome of the Foraminiferan Reticulomyxa filosa.</title>
        <authorList>
            <person name="Glockner G."/>
            <person name="Hulsmann N."/>
            <person name="Schleicher M."/>
            <person name="Noegel A.A."/>
            <person name="Eichinger L."/>
            <person name="Gallinger C."/>
            <person name="Pawlowski J."/>
            <person name="Sierra R."/>
            <person name="Euteneuer U."/>
            <person name="Pillet L."/>
            <person name="Moustafa A."/>
            <person name="Platzer M."/>
            <person name="Groth M."/>
            <person name="Szafranski K."/>
            <person name="Schliwa M."/>
        </authorList>
    </citation>
    <scope>NUCLEOTIDE SEQUENCE [LARGE SCALE GENOMIC DNA]</scope>
</reference>
<name>X6NMF9_RETFI</name>
<sequence>MDSTTTNVLYLIMFELFFFYLQMDKRTNWNDPFKVSMLSNGKWKDCFILFDYEFRRIVLLHSNQKGKSKVRTLQVGNPKRSLLELNVNIQYRHDYSEVETNYVKYWIITPNNSWHFRTIRDDNRDTLSNWCSEFNSFQVIAKENSSTYIKPFNPYLITLKQALQHFKSQLQMPPIPSNINEDSLLNDIYQHLSGYPNTQVRWKIDYKCMVSHKYTICIERNNISKSIKREDITSPKEKHKFNPLLYECDIYKLKKMQDTVSSIDPSNNELKLLLHEVIKNGYLIDLIERQQENEDSIKQAINYDEQDVNKLILNDEILTILNEVKILYRDDIHKQMGYPLQLHQICAILLYCGKPCNVQFSKDQIQFQHYKWSFLDRSLQGAISILNSHERREEESIDLYCGLATVRLENIKEIKQGFFISHVSTSDDIQVAQIYRSDRGCAIHSCDVSWISPFEHEREILFSRSNSAQFLDEKNKEKTTWNARIENENENTQMILLTWTVYDEFIQQTVRISKMWNHAIDLNLIYVISLLQKDEDATVVHLSLFEEWRKKPNNERKYEEKKKKFMENRCCNHRINLFSIYYCEEKGFQEYTPIEFATIATVLKGLPFQLTINEIKIFLKHVICCYFIQRYNLKTQKHCNSLFVDFSHQNKKTKSGLIFFINHFVKLFLPDKKTFKKII</sequence>
<accession>X6NMF9</accession>
<keyword evidence="1" id="KW-0472">Membrane</keyword>
<gene>
    <name evidence="2" type="ORF">RFI_10546</name>
</gene>
<keyword evidence="1" id="KW-1133">Transmembrane helix</keyword>
<keyword evidence="3" id="KW-1185">Reference proteome</keyword>
<dbReference type="EMBL" id="ASPP01007755">
    <property type="protein sequence ID" value="ETO26587.1"/>
    <property type="molecule type" value="Genomic_DNA"/>
</dbReference>
<dbReference type="Proteomes" id="UP000023152">
    <property type="component" value="Unassembled WGS sequence"/>
</dbReference>
<evidence type="ECO:0000256" key="1">
    <source>
        <dbReference type="SAM" id="Phobius"/>
    </source>
</evidence>
<organism evidence="2 3">
    <name type="scientific">Reticulomyxa filosa</name>
    <dbReference type="NCBI Taxonomy" id="46433"/>
    <lineage>
        <taxon>Eukaryota</taxon>
        <taxon>Sar</taxon>
        <taxon>Rhizaria</taxon>
        <taxon>Retaria</taxon>
        <taxon>Foraminifera</taxon>
        <taxon>Monothalamids</taxon>
        <taxon>Reticulomyxidae</taxon>
        <taxon>Reticulomyxa</taxon>
    </lineage>
</organism>
<evidence type="ECO:0000313" key="2">
    <source>
        <dbReference type="EMBL" id="ETO26587.1"/>
    </source>
</evidence>
<dbReference type="OrthoDB" id="9990006at2759"/>
<keyword evidence="1" id="KW-0812">Transmembrane</keyword>
<evidence type="ECO:0000313" key="3">
    <source>
        <dbReference type="Proteomes" id="UP000023152"/>
    </source>
</evidence>
<dbReference type="AlphaFoldDB" id="X6NMF9"/>